<dbReference type="PANTHER" id="PTHR43818">
    <property type="entry name" value="BCDNA.GH03377"/>
    <property type="match status" value="1"/>
</dbReference>
<dbReference type="AlphaFoldDB" id="A0A437QZ48"/>
<evidence type="ECO:0000256" key="1">
    <source>
        <dbReference type="ARBA" id="ARBA00023002"/>
    </source>
</evidence>
<protein>
    <submittedName>
        <fullName evidence="4">Gfo/Idh/MocA family oxidoreductase</fullName>
    </submittedName>
</protein>
<evidence type="ECO:0000313" key="4">
    <source>
        <dbReference type="EMBL" id="RVU39792.1"/>
    </source>
</evidence>
<gene>
    <name evidence="4" type="ORF">EOI86_07035</name>
</gene>
<dbReference type="InterPro" id="IPR000683">
    <property type="entry name" value="Gfo/Idh/MocA-like_OxRdtase_N"/>
</dbReference>
<keyword evidence="1" id="KW-0560">Oxidoreductase</keyword>
<name>A0A437QZ48_9PROT</name>
<dbReference type="SUPFAM" id="SSF51735">
    <property type="entry name" value="NAD(P)-binding Rossmann-fold domains"/>
    <property type="match status" value="1"/>
</dbReference>
<dbReference type="InterPro" id="IPR050463">
    <property type="entry name" value="Gfo/Idh/MocA_oxidrdct_glycsds"/>
</dbReference>
<dbReference type="SUPFAM" id="SSF55347">
    <property type="entry name" value="Glyceraldehyde-3-phosphate dehydrogenase-like, C-terminal domain"/>
    <property type="match status" value="1"/>
</dbReference>
<evidence type="ECO:0000259" key="2">
    <source>
        <dbReference type="Pfam" id="PF01408"/>
    </source>
</evidence>
<proteinExistence type="predicted"/>
<dbReference type="Gene3D" id="3.30.360.10">
    <property type="entry name" value="Dihydrodipicolinate Reductase, domain 2"/>
    <property type="match status" value="1"/>
</dbReference>
<dbReference type="InterPro" id="IPR055170">
    <property type="entry name" value="GFO_IDH_MocA-like_dom"/>
</dbReference>
<organism evidence="4 5">
    <name type="scientific">Hwanghaeella grinnelliae</name>
    <dbReference type="NCBI Taxonomy" id="2500179"/>
    <lineage>
        <taxon>Bacteria</taxon>
        <taxon>Pseudomonadati</taxon>
        <taxon>Pseudomonadota</taxon>
        <taxon>Alphaproteobacteria</taxon>
        <taxon>Rhodospirillales</taxon>
        <taxon>Rhodospirillaceae</taxon>
        <taxon>Hwanghaeella</taxon>
    </lineage>
</organism>
<keyword evidence="5" id="KW-1185">Reference proteome</keyword>
<comment type="caution">
    <text evidence="4">The sequence shown here is derived from an EMBL/GenBank/DDBJ whole genome shotgun (WGS) entry which is preliminary data.</text>
</comment>
<feature type="domain" description="Gfo/Idh/MocA-like oxidoreductase N-terminal" evidence="2">
    <location>
        <begin position="5"/>
        <end position="123"/>
    </location>
</feature>
<evidence type="ECO:0000259" key="3">
    <source>
        <dbReference type="Pfam" id="PF22725"/>
    </source>
</evidence>
<dbReference type="OrthoDB" id="9781031at2"/>
<dbReference type="GO" id="GO:0000166">
    <property type="term" value="F:nucleotide binding"/>
    <property type="evidence" value="ECO:0007669"/>
    <property type="project" value="InterPro"/>
</dbReference>
<reference evidence="5" key="1">
    <citation type="submission" date="2019-01" db="EMBL/GenBank/DDBJ databases">
        <title>Gri0909 isolated from a small marine red alga.</title>
        <authorList>
            <person name="Kim J."/>
            <person name="Jeong S.E."/>
            <person name="Jeon C.O."/>
        </authorList>
    </citation>
    <scope>NUCLEOTIDE SEQUENCE [LARGE SCALE GENOMIC DNA]</scope>
    <source>
        <strain evidence="5">Gri0909</strain>
    </source>
</reference>
<evidence type="ECO:0000313" key="5">
    <source>
        <dbReference type="Proteomes" id="UP000287447"/>
    </source>
</evidence>
<feature type="domain" description="GFO/IDH/MocA-like oxidoreductase" evidence="3">
    <location>
        <begin position="132"/>
        <end position="256"/>
    </location>
</feature>
<dbReference type="GO" id="GO:0016491">
    <property type="term" value="F:oxidoreductase activity"/>
    <property type="evidence" value="ECO:0007669"/>
    <property type="project" value="UniProtKB-KW"/>
</dbReference>
<dbReference type="Pfam" id="PF22725">
    <property type="entry name" value="GFO_IDH_MocA_C3"/>
    <property type="match status" value="1"/>
</dbReference>
<sequence>MAAMKLGIIGVGIMGERVMNAVLRHDPSVVELGGIWDPSGDTMARIAAEHPTVPVKDGPDAVIASSDCLYIASPPVTHLDYARRAMEKGLSVLTEKPLAVDLGDAVAFVDEVEERKARAAVNFIFASSPGVEHLRRWIAEGAVGQVESLTIDLAYAAWPRPWQMDALGWLDKREQGGFTREIASHFLFLTRRLVGPIVLKSASATYPDGPDGDSSETAISAEIEAGGIPVTLKGSVATTDKPDHCEWTLKGRDGSVRLADWTRGLKLGADGEWEEHPDCLPLAETRPILLKGQLDKLAALTAGTPLPEGAFPLATVQEALEVQRMVETILASG</sequence>
<accession>A0A437QZ48</accession>
<dbReference type="InterPro" id="IPR036291">
    <property type="entry name" value="NAD(P)-bd_dom_sf"/>
</dbReference>
<dbReference type="EMBL" id="SADE01000001">
    <property type="protein sequence ID" value="RVU39792.1"/>
    <property type="molecule type" value="Genomic_DNA"/>
</dbReference>
<dbReference type="Gene3D" id="3.40.50.720">
    <property type="entry name" value="NAD(P)-binding Rossmann-like Domain"/>
    <property type="match status" value="1"/>
</dbReference>
<dbReference type="Proteomes" id="UP000287447">
    <property type="component" value="Unassembled WGS sequence"/>
</dbReference>
<dbReference type="PANTHER" id="PTHR43818:SF11">
    <property type="entry name" value="BCDNA.GH03377"/>
    <property type="match status" value="1"/>
</dbReference>
<dbReference type="Pfam" id="PF01408">
    <property type="entry name" value="GFO_IDH_MocA"/>
    <property type="match status" value="1"/>
</dbReference>